<dbReference type="EMBL" id="DSKL01000262">
    <property type="protein sequence ID" value="HEH82680.1"/>
    <property type="molecule type" value="Genomic_DNA"/>
</dbReference>
<keyword evidence="1" id="KW-0812">Transmembrane</keyword>
<sequence length="62" mass="6450">MLTALSIRDIVLVDVLDLGVRAFLLFGWEGGWLLGLGAGYALPLGFAGGGGYFRVLLGGARP</sequence>
<feature type="transmembrane region" description="Helical" evidence="1">
    <location>
        <begin position="32"/>
        <end position="57"/>
    </location>
</feature>
<evidence type="ECO:0000313" key="2">
    <source>
        <dbReference type="EMBL" id="HEH82680.1"/>
    </source>
</evidence>
<comment type="caution">
    <text evidence="2">The sequence shown here is derived from an EMBL/GenBank/DDBJ whole genome shotgun (WGS) entry which is preliminary data.</text>
</comment>
<keyword evidence="1" id="KW-0472">Membrane</keyword>
<accession>A0A7C2C0S2</accession>
<keyword evidence="1" id="KW-1133">Transmembrane helix</keyword>
<proteinExistence type="predicted"/>
<gene>
    <name evidence="2" type="ORF">ENP73_06820</name>
</gene>
<reference evidence="2" key="1">
    <citation type="journal article" date="2020" name="mSystems">
        <title>Genome- and Community-Level Interaction Insights into Carbon Utilization and Element Cycling Functions of Hydrothermarchaeota in Hydrothermal Sediment.</title>
        <authorList>
            <person name="Zhou Z."/>
            <person name="Liu Y."/>
            <person name="Xu W."/>
            <person name="Pan J."/>
            <person name="Luo Z.H."/>
            <person name="Li M."/>
        </authorList>
    </citation>
    <scope>NUCLEOTIDE SEQUENCE [LARGE SCALE GENOMIC DNA]</scope>
    <source>
        <strain evidence="2">SpSt-246</strain>
    </source>
</reference>
<evidence type="ECO:0000256" key="1">
    <source>
        <dbReference type="SAM" id="Phobius"/>
    </source>
</evidence>
<organism evidence="2">
    <name type="scientific">Thermus islandicus</name>
    <dbReference type="NCBI Taxonomy" id="540988"/>
    <lineage>
        <taxon>Bacteria</taxon>
        <taxon>Thermotogati</taxon>
        <taxon>Deinococcota</taxon>
        <taxon>Deinococci</taxon>
        <taxon>Thermales</taxon>
        <taxon>Thermaceae</taxon>
        <taxon>Thermus</taxon>
    </lineage>
</organism>
<dbReference type="AlphaFoldDB" id="A0A7C2C0S2"/>
<name>A0A7C2C0S2_9DEIN</name>
<protein>
    <submittedName>
        <fullName evidence="2">Uncharacterized protein</fullName>
    </submittedName>
</protein>